<dbReference type="Pfam" id="PF10973">
    <property type="entry name" value="DUF2799"/>
    <property type="match status" value="1"/>
</dbReference>
<dbReference type="RefSeq" id="WP_104232438.1">
    <property type="nucleotide sequence ID" value="NZ_PSNW01000021.1"/>
</dbReference>
<sequence>MRPAAGLLATLLLGGCATLDRNECLQANWTDLGARDGQSGYPASRLEEHRDACREHGIIPDDRSYLAGREQGLRYYCTAENGYREGRRGAAYQRVCPLEAEAAFLPEYELGRELYQLEQDANELRGRIDEHERALGDPGLTREQRYDHRRELDYLYRELASLRRQMDRLEGWPGASGR</sequence>
<evidence type="ECO:0000313" key="1">
    <source>
        <dbReference type="EMBL" id="PPE71828.1"/>
    </source>
</evidence>
<dbReference type="AlphaFoldDB" id="A0A2S5TAF7"/>
<dbReference type="PROSITE" id="PS51257">
    <property type="entry name" value="PROKAR_LIPOPROTEIN"/>
    <property type="match status" value="1"/>
</dbReference>
<evidence type="ECO:0000313" key="2">
    <source>
        <dbReference type="Proteomes" id="UP000238220"/>
    </source>
</evidence>
<keyword evidence="2" id="KW-1185">Reference proteome</keyword>
<proteinExistence type="predicted"/>
<dbReference type="OrthoDB" id="5917215at2"/>
<dbReference type="InterPro" id="IPR021242">
    <property type="entry name" value="DUF2799"/>
</dbReference>
<dbReference type="Proteomes" id="UP000238220">
    <property type="component" value="Unassembled WGS sequence"/>
</dbReference>
<accession>A0A2S5TAF7</accession>
<organism evidence="1 2">
    <name type="scientific">Solimonas fluminis</name>
    <dbReference type="NCBI Taxonomy" id="2086571"/>
    <lineage>
        <taxon>Bacteria</taxon>
        <taxon>Pseudomonadati</taxon>
        <taxon>Pseudomonadota</taxon>
        <taxon>Gammaproteobacteria</taxon>
        <taxon>Nevskiales</taxon>
        <taxon>Nevskiaceae</taxon>
        <taxon>Solimonas</taxon>
    </lineage>
</organism>
<name>A0A2S5TAF7_9GAMM</name>
<comment type="caution">
    <text evidence="1">The sequence shown here is derived from an EMBL/GenBank/DDBJ whole genome shotgun (WGS) entry which is preliminary data.</text>
</comment>
<reference evidence="1 2" key="1">
    <citation type="submission" date="2018-02" db="EMBL/GenBank/DDBJ databases">
        <title>Genome sequencing of Solimonas sp. HR-BB.</title>
        <authorList>
            <person name="Lee Y."/>
            <person name="Jeon C.O."/>
        </authorList>
    </citation>
    <scope>NUCLEOTIDE SEQUENCE [LARGE SCALE GENOMIC DNA]</scope>
    <source>
        <strain evidence="1 2">HR-BB</strain>
    </source>
</reference>
<dbReference type="EMBL" id="PSNW01000021">
    <property type="protein sequence ID" value="PPE71828.1"/>
    <property type="molecule type" value="Genomic_DNA"/>
</dbReference>
<evidence type="ECO:0008006" key="3">
    <source>
        <dbReference type="Google" id="ProtNLM"/>
    </source>
</evidence>
<protein>
    <recommendedName>
        <fullName evidence="3">DUF2799 domain-containing protein</fullName>
    </recommendedName>
</protein>
<gene>
    <name evidence="1" type="ORF">C3942_21565</name>
</gene>